<protein>
    <submittedName>
        <fullName evidence="2">Uncharacterized protein</fullName>
    </submittedName>
</protein>
<feature type="compositionally biased region" description="Polar residues" evidence="1">
    <location>
        <begin position="456"/>
        <end position="466"/>
    </location>
</feature>
<dbReference type="EMBL" id="JAXLQG010000001">
    <property type="protein sequence ID" value="KAK5545456.1"/>
    <property type="molecule type" value="Genomic_DNA"/>
</dbReference>
<organism evidence="2 3">
    <name type="scientific">Vermiconidia calcicola</name>
    <dbReference type="NCBI Taxonomy" id="1690605"/>
    <lineage>
        <taxon>Eukaryota</taxon>
        <taxon>Fungi</taxon>
        <taxon>Dikarya</taxon>
        <taxon>Ascomycota</taxon>
        <taxon>Pezizomycotina</taxon>
        <taxon>Dothideomycetes</taxon>
        <taxon>Dothideomycetidae</taxon>
        <taxon>Mycosphaerellales</taxon>
        <taxon>Extremaceae</taxon>
        <taxon>Vermiconidia</taxon>
    </lineage>
</organism>
<feature type="compositionally biased region" description="Polar residues" evidence="1">
    <location>
        <begin position="176"/>
        <end position="186"/>
    </location>
</feature>
<comment type="caution">
    <text evidence="2">The sequence shown here is derived from an EMBL/GenBank/DDBJ whole genome shotgun (WGS) entry which is preliminary data.</text>
</comment>
<feature type="compositionally biased region" description="Low complexity" evidence="1">
    <location>
        <begin position="210"/>
        <end position="220"/>
    </location>
</feature>
<feature type="compositionally biased region" description="Basic and acidic residues" evidence="1">
    <location>
        <begin position="526"/>
        <end position="537"/>
    </location>
</feature>
<feature type="compositionally biased region" description="Polar residues" evidence="1">
    <location>
        <begin position="474"/>
        <end position="493"/>
    </location>
</feature>
<feature type="region of interest" description="Disordered" evidence="1">
    <location>
        <begin position="210"/>
        <end position="229"/>
    </location>
</feature>
<evidence type="ECO:0000256" key="1">
    <source>
        <dbReference type="SAM" id="MobiDB-lite"/>
    </source>
</evidence>
<feature type="region of interest" description="Disordered" evidence="1">
    <location>
        <begin position="304"/>
        <end position="555"/>
    </location>
</feature>
<evidence type="ECO:0000313" key="2">
    <source>
        <dbReference type="EMBL" id="KAK5545456.1"/>
    </source>
</evidence>
<reference evidence="2 3" key="1">
    <citation type="submission" date="2023-06" db="EMBL/GenBank/DDBJ databases">
        <title>Black Yeasts Isolated from many extreme environments.</title>
        <authorList>
            <person name="Coleine C."/>
            <person name="Stajich J.E."/>
            <person name="Selbmann L."/>
        </authorList>
    </citation>
    <scope>NUCLEOTIDE SEQUENCE [LARGE SCALE GENOMIC DNA]</scope>
    <source>
        <strain evidence="2 3">CCFEE 5887</strain>
    </source>
</reference>
<sequence length="555" mass="61646">MTLKDTYQRFLDLPNPISLAENASLHYITTLTTFSQPTQIIRHLESHNKKVVKTRSTRILSVVEGGFALALEVETNLEFISGGGVYLPGLENFVVDKIATIPTTHFVLFDADGKISQIRISWDQGSLLKQTEVIGARAKNWPLTDGKDQVRLISTSSTAAITVPLQLPSSPRGRSENQSIASSRNVSPGKKHIKDPYASLDLSKAVDEPAPLVNPNAVAPRSSAKPPPREMSELFAAGHEDHEPGSPKKFSAQPVIAPKGGASQRFAPSRLFEDDVNEPQAVGYKSDPSKYNHFDMGDVIENDPMQYRENSGKSKTVPLRPKTNKHSSQWDFDDFSTPAKVPQKVRGQDVVHFSLDNNNKDVETPAGADRRATGKPRRDNDAHFEFRDDGTPVERHVVPKPRKDAEAHFEMRDSATPAPNRTSDRPTSSGRHNGLYDNNIFDEDESDTPKEKAPLSTITNNANASRQKAFDNHWSMSDVSPANEKSNENNGIQGHQKKPSQMDAHWDTSDQTPEPVKKPSQVGLRKGMESHWSHGDYEQPTPRNQSKAQKSFWDF</sequence>
<accession>A0AAV9QMH6</accession>
<feature type="compositionally biased region" description="Polar residues" evidence="1">
    <location>
        <begin position="417"/>
        <end position="431"/>
    </location>
</feature>
<dbReference type="Proteomes" id="UP001345827">
    <property type="component" value="Unassembled WGS sequence"/>
</dbReference>
<gene>
    <name evidence="2" type="ORF">LTR25_000463</name>
</gene>
<proteinExistence type="predicted"/>
<dbReference type="AlphaFoldDB" id="A0AAV9QMH6"/>
<keyword evidence="3" id="KW-1185">Reference proteome</keyword>
<feature type="compositionally biased region" description="Basic and acidic residues" evidence="1">
    <location>
        <begin position="358"/>
        <end position="413"/>
    </location>
</feature>
<name>A0AAV9QMH6_9PEZI</name>
<evidence type="ECO:0000313" key="3">
    <source>
        <dbReference type="Proteomes" id="UP001345827"/>
    </source>
</evidence>
<feature type="region of interest" description="Disordered" evidence="1">
    <location>
        <begin position="164"/>
        <end position="194"/>
    </location>
</feature>